<dbReference type="Proteomes" id="UP000625735">
    <property type="component" value="Unassembled WGS sequence"/>
</dbReference>
<protein>
    <recommendedName>
        <fullName evidence="3">MORN repeat variant</fullName>
    </recommendedName>
</protein>
<proteinExistence type="predicted"/>
<name>A0A917DBB6_9FLAO</name>
<sequence length="191" mass="22613">MDSIFDNQIVKMKPLILLLLYISSLGICYSQQGENYLSIMNNLKALDSITETSSYKNGKIEYSFKRIIYKYNNEEISIPAGKSVYHYKNGKHIQTIYNPYGLPLVTKHFDKSNNLISCTKLEYFETNAKTIEDFIKYKKDHIYEIEIKDYKILKNHKKTYLYSSEKRRNGKKIGTWIYYDQNGKIKKQKTH</sequence>
<dbReference type="EMBL" id="BMFG01000004">
    <property type="protein sequence ID" value="GGD25469.1"/>
    <property type="molecule type" value="Genomic_DNA"/>
</dbReference>
<keyword evidence="2" id="KW-1185">Reference proteome</keyword>
<organism evidence="1 2">
    <name type="scientific">Flavobacterium orientale</name>
    <dbReference type="NCBI Taxonomy" id="1756020"/>
    <lineage>
        <taxon>Bacteria</taxon>
        <taxon>Pseudomonadati</taxon>
        <taxon>Bacteroidota</taxon>
        <taxon>Flavobacteriia</taxon>
        <taxon>Flavobacteriales</taxon>
        <taxon>Flavobacteriaceae</taxon>
        <taxon>Flavobacterium</taxon>
    </lineage>
</organism>
<evidence type="ECO:0000313" key="2">
    <source>
        <dbReference type="Proteomes" id="UP000625735"/>
    </source>
</evidence>
<evidence type="ECO:0000313" key="1">
    <source>
        <dbReference type="EMBL" id="GGD25469.1"/>
    </source>
</evidence>
<gene>
    <name evidence="1" type="ORF">GCM10011343_14530</name>
</gene>
<evidence type="ECO:0008006" key="3">
    <source>
        <dbReference type="Google" id="ProtNLM"/>
    </source>
</evidence>
<reference evidence="1" key="1">
    <citation type="journal article" date="2014" name="Int. J. Syst. Evol. Microbiol.">
        <title>Complete genome sequence of Corynebacterium casei LMG S-19264T (=DSM 44701T), isolated from a smear-ripened cheese.</title>
        <authorList>
            <consortium name="US DOE Joint Genome Institute (JGI-PGF)"/>
            <person name="Walter F."/>
            <person name="Albersmeier A."/>
            <person name="Kalinowski J."/>
            <person name="Ruckert C."/>
        </authorList>
    </citation>
    <scope>NUCLEOTIDE SEQUENCE</scope>
    <source>
        <strain evidence="1">CGMCC 1.12506</strain>
    </source>
</reference>
<reference evidence="1" key="2">
    <citation type="submission" date="2020-09" db="EMBL/GenBank/DDBJ databases">
        <authorList>
            <person name="Sun Q."/>
            <person name="Zhou Y."/>
        </authorList>
    </citation>
    <scope>NUCLEOTIDE SEQUENCE</scope>
    <source>
        <strain evidence="1">CGMCC 1.12506</strain>
    </source>
</reference>
<comment type="caution">
    <text evidence="1">The sequence shown here is derived from an EMBL/GenBank/DDBJ whole genome shotgun (WGS) entry which is preliminary data.</text>
</comment>
<dbReference type="AlphaFoldDB" id="A0A917DBB6"/>
<accession>A0A917DBB6</accession>